<proteinExistence type="predicted"/>
<gene>
    <name evidence="2" type="ORF">O9G_000649</name>
</gene>
<dbReference type="Proteomes" id="UP000030755">
    <property type="component" value="Unassembled WGS sequence"/>
</dbReference>
<keyword evidence="1" id="KW-0472">Membrane</keyword>
<evidence type="ECO:0000256" key="1">
    <source>
        <dbReference type="SAM" id="Phobius"/>
    </source>
</evidence>
<feature type="transmembrane region" description="Helical" evidence="1">
    <location>
        <begin position="83"/>
        <end position="109"/>
    </location>
</feature>
<dbReference type="AlphaFoldDB" id="A0A075B377"/>
<keyword evidence="3" id="KW-1185">Reference proteome</keyword>
<sequence length="153" mass="17729">MLYFVIICICVKSIKKHRLTAEVIQQIMESVVEQMLKLSEEQFPNYEEMSNSHMTENTVPPLYQDVMLGQANQNYKLILYKRIITICIFYLATYLVYLLIIGFCVRYGVLLEKDTVKTIPLENITVSIQGTQTYIDEPLPPYKPNPNLAAQEN</sequence>
<dbReference type="HOGENOM" id="CLU_1714337_0_0_1"/>
<name>A0A075B377_ROZAC</name>
<keyword evidence="1" id="KW-0812">Transmembrane</keyword>
<dbReference type="EMBL" id="KE560848">
    <property type="protein sequence ID" value="EPZ35253.1"/>
    <property type="molecule type" value="Genomic_DNA"/>
</dbReference>
<protein>
    <submittedName>
        <fullName evidence="2">Uncharacterized protein</fullName>
    </submittedName>
</protein>
<evidence type="ECO:0000313" key="3">
    <source>
        <dbReference type="Proteomes" id="UP000030755"/>
    </source>
</evidence>
<accession>A0A075B377</accession>
<keyword evidence="1" id="KW-1133">Transmembrane helix</keyword>
<reference evidence="2 3" key="1">
    <citation type="journal article" date="2013" name="Curr. Biol.">
        <title>Shared signatures of parasitism and phylogenomics unite Cryptomycota and microsporidia.</title>
        <authorList>
            <person name="James T.Y."/>
            <person name="Pelin A."/>
            <person name="Bonen L."/>
            <person name="Ahrendt S."/>
            <person name="Sain D."/>
            <person name="Corradi N."/>
            <person name="Stajich J.E."/>
        </authorList>
    </citation>
    <scope>NUCLEOTIDE SEQUENCE [LARGE SCALE GENOMIC DNA]</scope>
    <source>
        <strain evidence="2 3">CSF55</strain>
    </source>
</reference>
<organism evidence="2 3">
    <name type="scientific">Rozella allomycis (strain CSF55)</name>
    <dbReference type="NCBI Taxonomy" id="988480"/>
    <lineage>
        <taxon>Eukaryota</taxon>
        <taxon>Fungi</taxon>
        <taxon>Fungi incertae sedis</taxon>
        <taxon>Cryptomycota</taxon>
        <taxon>Cryptomycota incertae sedis</taxon>
        <taxon>Rozella</taxon>
    </lineage>
</organism>
<evidence type="ECO:0000313" key="2">
    <source>
        <dbReference type="EMBL" id="EPZ35253.1"/>
    </source>
</evidence>